<dbReference type="InterPro" id="IPR056589">
    <property type="entry name" value="WH_Egal-1"/>
</dbReference>
<protein>
    <recommendedName>
        <fullName evidence="1">Egal-1 winged helix domain-containing protein</fullName>
    </recommendedName>
</protein>
<sequence length="330" mass="37868">MAHSILYSLKSDLLFIQFVQRPLTNIRSTPVAYLTTTIPNLGTVKRSWDKGKKKKIEEEAISFFKQQIKNSNQQSLSIGDVYEHMGEASPDVRALISGNIKHFLKRFPDIFVVGLTHSALKADWKLLEKDLPSLYPALSTEPLSKVKHKYKFYDANERVMLFKNIGPNIYFVDANLVNYYIRNAKDYEFFINEVNSKRSQFCITETTMKEVSMYFGDVPKIFTIVNSDISMDKKELMYEEVLEATRKITSKNYQNDFNILIEAGSSCFAPGLSLFPPNLPMLLTANMRFVSNIIMRYADILEECINIWGCEHLIQVIGIGEKNAVSLLHQ</sequence>
<accession>A0A8S2Q1K4</accession>
<evidence type="ECO:0000259" key="1">
    <source>
        <dbReference type="Pfam" id="PF23713"/>
    </source>
</evidence>
<dbReference type="Proteomes" id="UP000677228">
    <property type="component" value="Unassembled WGS sequence"/>
</dbReference>
<dbReference type="AlphaFoldDB" id="A0A8S2Q1K4"/>
<dbReference type="Proteomes" id="UP000682733">
    <property type="component" value="Unassembled WGS sequence"/>
</dbReference>
<evidence type="ECO:0000313" key="2">
    <source>
        <dbReference type="EMBL" id="CAF1271094.1"/>
    </source>
</evidence>
<dbReference type="EMBL" id="CAJOBA010039378">
    <property type="protein sequence ID" value="CAF4076612.1"/>
    <property type="molecule type" value="Genomic_DNA"/>
</dbReference>
<gene>
    <name evidence="2" type="ORF">OVA965_LOCUS27190</name>
    <name evidence="3" type="ORF">TMI583_LOCUS27934</name>
</gene>
<evidence type="ECO:0000313" key="4">
    <source>
        <dbReference type="Proteomes" id="UP000682733"/>
    </source>
</evidence>
<dbReference type="Pfam" id="PF23713">
    <property type="entry name" value="WHD_Egal"/>
    <property type="match status" value="1"/>
</dbReference>
<proteinExistence type="predicted"/>
<evidence type="ECO:0000313" key="3">
    <source>
        <dbReference type="EMBL" id="CAF4076612.1"/>
    </source>
</evidence>
<reference evidence="3" key="1">
    <citation type="submission" date="2021-02" db="EMBL/GenBank/DDBJ databases">
        <authorList>
            <person name="Nowell W R."/>
        </authorList>
    </citation>
    <scope>NUCLEOTIDE SEQUENCE</scope>
</reference>
<organism evidence="3 4">
    <name type="scientific">Didymodactylos carnosus</name>
    <dbReference type="NCBI Taxonomy" id="1234261"/>
    <lineage>
        <taxon>Eukaryota</taxon>
        <taxon>Metazoa</taxon>
        <taxon>Spiralia</taxon>
        <taxon>Gnathifera</taxon>
        <taxon>Rotifera</taxon>
        <taxon>Eurotatoria</taxon>
        <taxon>Bdelloidea</taxon>
        <taxon>Philodinida</taxon>
        <taxon>Philodinidae</taxon>
        <taxon>Didymodactylos</taxon>
    </lineage>
</organism>
<dbReference type="EMBL" id="CAJNOK010017819">
    <property type="protein sequence ID" value="CAF1271094.1"/>
    <property type="molecule type" value="Genomic_DNA"/>
</dbReference>
<feature type="domain" description="Egal-1 winged helix" evidence="1">
    <location>
        <begin position="59"/>
        <end position="113"/>
    </location>
</feature>
<name>A0A8S2Q1K4_9BILA</name>
<comment type="caution">
    <text evidence="3">The sequence shown here is derived from an EMBL/GenBank/DDBJ whole genome shotgun (WGS) entry which is preliminary data.</text>
</comment>